<organism evidence="1 2">
    <name type="scientific">Aerosakkonema funiforme FACHB-1375</name>
    <dbReference type="NCBI Taxonomy" id="2949571"/>
    <lineage>
        <taxon>Bacteria</taxon>
        <taxon>Bacillati</taxon>
        <taxon>Cyanobacteriota</taxon>
        <taxon>Cyanophyceae</taxon>
        <taxon>Oscillatoriophycideae</taxon>
        <taxon>Aerosakkonematales</taxon>
        <taxon>Aerosakkonemataceae</taxon>
        <taxon>Aerosakkonema</taxon>
    </lineage>
</organism>
<evidence type="ECO:0000313" key="2">
    <source>
        <dbReference type="Proteomes" id="UP000641646"/>
    </source>
</evidence>
<reference evidence="1" key="2">
    <citation type="submission" date="2020-08" db="EMBL/GenBank/DDBJ databases">
        <authorList>
            <person name="Chen M."/>
            <person name="Teng W."/>
            <person name="Zhao L."/>
            <person name="Hu C."/>
            <person name="Zhou Y."/>
            <person name="Han B."/>
            <person name="Song L."/>
            <person name="Shu W."/>
        </authorList>
    </citation>
    <scope>NUCLEOTIDE SEQUENCE</scope>
    <source>
        <strain evidence="1">FACHB-1375</strain>
    </source>
</reference>
<protein>
    <submittedName>
        <fullName evidence="1">Uncharacterized protein</fullName>
    </submittedName>
</protein>
<accession>A0A926VKB5</accession>
<proteinExistence type="predicted"/>
<dbReference type="AlphaFoldDB" id="A0A926VKB5"/>
<reference evidence="1" key="1">
    <citation type="journal article" date="2015" name="ISME J.">
        <title>Draft Genome Sequence of Streptomyces incarnatus NRRL8089, which Produces the Nucleoside Antibiotic Sinefungin.</title>
        <authorList>
            <person name="Oshima K."/>
            <person name="Hattori M."/>
            <person name="Shimizu H."/>
            <person name="Fukuda K."/>
            <person name="Nemoto M."/>
            <person name="Inagaki K."/>
            <person name="Tamura T."/>
        </authorList>
    </citation>
    <scope>NUCLEOTIDE SEQUENCE</scope>
    <source>
        <strain evidence="1">FACHB-1375</strain>
    </source>
</reference>
<evidence type="ECO:0000313" key="1">
    <source>
        <dbReference type="EMBL" id="MBD2184833.1"/>
    </source>
</evidence>
<gene>
    <name evidence="1" type="ORF">H6G03_27810</name>
</gene>
<dbReference type="RefSeq" id="WP_190472007.1">
    <property type="nucleotide sequence ID" value="NZ_JACJPW010000096.1"/>
</dbReference>
<comment type="caution">
    <text evidence="1">The sequence shown here is derived from an EMBL/GenBank/DDBJ whole genome shotgun (WGS) entry which is preliminary data.</text>
</comment>
<name>A0A926VKB5_9CYAN</name>
<keyword evidence="2" id="KW-1185">Reference proteome</keyword>
<dbReference type="EMBL" id="JACJPW010000096">
    <property type="protein sequence ID" value="MBD2184833.1"/>
    <property type="molecule type" value="Genomic_DNA"/>
</dbReference>
<dbReference type="Proteomes" id="UP000641646">
    <property type="component" value="Unassembled WGS sequence"/>
</dbReference>
<sequence length="46" mass="5354">MSVFYQRNQEKERSANRHLAIAHHRQPMVYTCASVAVGDRRVRGKV</sequence>